<reference evidence="3" key="1">
    <citation type="submission" date="2020-11" db="EMBL/GenBank/DDBJ databases">
        <authorList>
            <consortium name="DOE Joint Genome Institute"/>
            <person name="Ahrendt S."/>
            <person name="Riley R."/>
            <person name="Andreopoulos W."/>
            <person name="Labutti K."/>
            <person name="Pangilinan J."/>
            <person name="Ruiz-Duenas F.J."/>
            <person name="Barrasa J.M."/>
            <person name="Sanchez-Garcia M."/>
            <person name="Camarero S."/>
            <person name="Miyauchi S."/>
            <person name="Serrano A."/>
            <person name="Linde D."/>
            <person name="Babiker R."/>
            <person name="Drula E."/>
            <person name="Ayuso-Fernandez I."/>
            <person name="Pacheco R."/>
            <person name="Padilla G."/>
            <person name="Ferreira P."/>
            <person name="Barriuso J."/>
            <person name="Kellner H."/>
            <person name="Castanera R."/>
            <person name="Alfaro M."/>
            <person name="Ramirez L."/>
            <person name="Pisabarro A.G."/>
            <person name="Kuo A."/>
            <person name="Tritt A."/>
            <person name="Lipzen A."/>
            <person name="He G."/>
            <person name="Yan M."/>
            <person name="Ng V."/>
            <person name="Cullen D."/>
            <person name="Martin F."/>
            <person name="Rosso M.-N."/>
            <person name="Henrissat B."/>
            <person name="Hibbett D."/>
            <person name="Martinez A.T."/>
            <person name="Grigoriev I.V."/>
        </authorList>
    </citation>
    <scope>NUCLEOTIDE SEQUENCE</scope>
    <source>
        <strain evidence="3">MF-IS2</strain>
    </source>
</reference>
<feature type="region of interest" description="Disordered" evidence="1">
    <location>
        <begin position="1"/>
        <end position="68"/>
    </location>
</feature>
<dbReference type="InterPro" id="IPR018997">
    <property type="entry name" value="PUB_domain"/>
</dbReference>
<feature type="region of interest" description="Disordered" evidence="1">
    <location>
        <begin position="186"/>
        <end position="245"/>
    </location>
</feature>
<dbReference type="AlphaFoldDB" id="A0A9P5XP21"/>
<comment type="caution">
    <text evidence="3">The sequence shown here is derived from an EMBL/GenBank/DDBJ whole genome shotgun (WGS) entry which is preliminary data.</text>
</comment>
<evidence type="ECO:0000313" key="3">
    <source>
        <dbReference type="EMBL" id="KAF9453065.1"/>
    </source>
</evidence>
<name>A0A9P5XP21_9AGAR</name>
<dbReference type="SUPFAM" id="SSF143503">
    <property type="entry name" value="PUG domain-like"/>
    <property type="match status" value="1"/>
</dbReference>
<dbReference type="CDD" id="cd09212">
    <property type="entry name" value="PUB"/>
    <property type="match status" value="1"/>
</dbReference>
<proteinExistence type="predicted"/>
<evidence type="ECO:0000256" key="1">
    <source>
        <dbReference type="SAM" id="MobiDB-lite"/>
    </source>
</evidence>
<feature type="compositionally biased region" description="Low complexity" evidence="1">
    <location>
        <begin position="15"/>
        <end position="29"/>
    </location>
</feature>
<dbReference type="Gene3D" id="1.20.58.2190">
    <property type="match status" value="1"/>
</dbReference>
<feature type="compositionally biased region" description="Basic and acidic residues" evidence="1">
    <location>
        <begin position="186"/>
        <end position="198"/>
    </location>
</feature>
<dbReference type="EMBL" id="MU151065">
    <property type="protein sequence ID" value="KAF9453065.1"/>
    <property type="molecule type" value="Genomic_DNA"/>
</dbReference>
<feature type="compositionally biased region" description="Polar residues" evidence="1">
    <location>
        <begin position="58"/>
        <end position="68"/>
    </location>
</feature>
<evidence type="ECO:0000259" key="2">
    <source>
        <dbReference type="Pfam" id="PF09409"/>
    </source>
</evidence>
<feature type="domain" description="PUB" evidence="2">
    <location>
        <begin position="62"/>
        <end position="136"/>
    </location>
</feature>
<dbReference type="InterPro" id="IPR036339">
    <property type="entry name" value="PUB-like_dom_sf"/>
</dbReference>
<keyword evidence="4" id="KW-1185">Reference proteome</keyword>
<feature type="compositionally biased region" description="Basic and acidic residues" evidence="1">
    <location>
        <begin position="40"/>
        <end position="52"/>
    </location>
</feature>
<feature type="compositionally biased region" description="Low complexity" evidence="1">
    <location>
        <begin position="200"/>
        <end position="219"/>
    </location>
</feature>
<organism evidence="3 4">
    <name type="scientific">Macrolepiota fuliginosa MF-IS2</name>
    <dbReference type="NCBI Taxonomy" id="1400762"/>
    <lineage>
        <taxon>Eukaryota</taxon>
        <taxon>Fungi</taxon>
        <taxon>Dikarya</taxon>
        <taxon>Basidiomycota</taxon>
        <taxon>Agaricomycotina</taxon>
        <taxon>Agaricomycetes</taxon>
        <taxon>Agaricomycetidae</taxon>
        <taxon>Agaricales</taxon>
        <taxon>Agaricineae</taxon>
        <taxon>Agaricaceae</taxon>
        <taxon>Macrolepiota</taxon>
    </lineage>
</organism>
<evidence type="ECO:0000313" key="4">
    <source>
        <dbReference type="Proteomes" id="UP000807342"/>
    </source>
</evidence>
<accession>A0A9P5XP21</accession>
<sequence>MSSPSASPQYRPVSADATAAAALRRASQAPTQKSAAQLAAEHDRRQAFRRLVDPGITRPNSKEQASSSLKTLLTIAENLLREPENPKFKQFKSTNSVIQRELMGPKGAIEYAIEMGFRPEVKDFQPYYVFHPRYMEDLSLGAAILREHINIETEKAERAALAKANEKANAAAAAERVKLAYMDDRRTKEMKDEMERQQRNARAAALTSSSRSHQASSLSPAPPTTVSGAVVNDKPDSDTPPPYSH</sequence>
<dbReference type="Pfam" id="PF09409">
    <property type="entry name" value="PUB"/>
    <property type="match status" value="1"/>
</dbReference>
<dbReference type="OrthoDB" id="49605at2759"/>
<dbReference type="Proteomes" id="UP000807342">
    <property type="component" value="Unassembled WGS sequence"/>
</dbReference>
<protein>
    <recommendedName>
        <fullName evidence="2">PUB domain-containing protein</fullName>
    </recommendedName>
</protein>
<gene>
    <name evidence="3" type="ORF">P691DRAFT_802444</name>
</gene>